<accession>A0ABQ9JFM4</accession>
<evidence type="ECO:0000313" key="2">
    <source>
        <dbReference type="EMBL" id="KAJ8977020.1"/>
    </source>
</evidence>
<feature type="region of interest" description="Disordered" evidence="1">
    <location>
        <begin position="1"/>
        <end position="97"/>
    </location>
</feature>
<sequence>MMAQSATQTSSICPAASASRLQPPGAMGRPSGIQQPSGMSRLQPPSAGRPSAIAGPSRPSGLQPPRTIGRPGGIPGPSGRPSGLQPPKPCGAVKPPCPGTTVPADIVSAEAEASQKIAEKQLRKPGKRVIAKAIVTRLPVDPGTIDTPEGPQPVVMQTTLEQRVERDETGEKVTKNLGITNVDVCTGVHKKISMGIQQMKTNTIYDIIDQHALKPPISKFELIAANGFRKPHSAFLRRKTNEIIFTSKPWSPQI</sequence>
<organism evidence="2 3">
    <name type="scientific">Molorchus minor</name>
    <dbReference type="NCBI Taxonomy" id="1323400"/>
    <lineage>
        <taxon>Eukaryota</taxon>
        <taxon>Metazoa</taxon>
        <taxon>Ecdysozoa</taxon>
        <taxon>Arthropoda</taxon>
        <taxon>Hexapoda</taxon>
        <taxon>Insecta</taxon>
        <taxon>Pterygota</taxon>
        <taxon>Neoptera</taxon>
        <taxon>Endopterygota</taxon>
        <taxon>Coleoptera</taxon>
        <taxon>Polyphaga</taxon>
        <taxon>Cucujiformia</taxon>
        <taxon>Chrysomeloidea</taxon>
        <taxon>Cerambycidae</taxon>
        <taxon>Lamiinae</taxon>
        <taxon>Monochamini</taxon>
        <taxon>Molorchus</taxon>
    </lineage>
</organism>
<dbReference type="Proteomes" id="UP001162164">
    <property type="component" value="Unassembled WGS sequence"/>
</dbReference>
<dbReference type="EMBL" id="JAPWTJ010000597">
    <property type="protein sequence ID" value="KAJ8977020.1"/>
    <property type="molecule type" value="Genomic_DNA"/>
</dbReference>
<protein>
    <submittedName>
        <fullName evidence="2">Uncharacterized protein</fullName>
    </submittedName>
</protein>
<comment type="caution">
    <text evidence="2">The sequence shown here is derived from an EMBL/GenBank/DDBJ whole genome shotgun (WGS) entry which is preliminary data.</text>
</comment>
<feature type="compositionally biased region" description="Polar residues" evidence="1">
    <location>
        <begin position="1"/>
        <end position="12"/>
    </location>
</feature>
<proteinExistence type="predicted"/>
<evidence type="ECO:0000313" key="3">
    <source>
        <dbReference type="Proteomes" id="UP001162164"/>
    </source>
</evidence>
<gene>
    <name evidence="2" type="ORF">NQ317_018745</name>
</gene>
<name>A0ABQ9JFM4_9CUCU</name>
<reference evidence="2" key="1">
    <citation type="journal article" date="2023" name="Insect Mol. Biol.">
        <title>Genome sequencing provides insights into the evolution of gene families encoding plant cell wall-degrading enzymes in longhorned beetles.</title>
        <authorList>
            <person name="Shin N.R."/>
            <person name="Okamura Y."/>
            <person name="Kirsch R."/>
            <person name="Pauchet Y."/>
        </authorList>
    </citation>
    <scope>NUCLEOTIDE SEQUENCE</scope>
    <source>
        <strain evidence="2">MMC_N1</strain>
    </source>
</reference>
<evidence type="ECO:0000256" key="1">
    <source>
        <dbReference type="SAM" id="MobiDB-lite"/>
    </source>
</evidence>
<keyword evidence="3" id="KW-1185">Reference proteome</keyword>